<dbReference type="EMBL" id="JBAKUA010000009">
    <property type="protein sequence ID" value="MEH1546781.1"/>
    <property type="molecule type" value="Genomic_DNA"/>
</dbReference>
<dbReference type="Proteomes" id="UP001309299">
    <property type="component" value="Unassembled WGS sequence"/>
</dbReference>
<reference evidence="1" key="1">
    <citation type="submission" date="2024-02" db="EMBL/GenBank/DDBJ databases">
        <title>Bacterial skin colonization with Propionibacterium avidum as a risk factor for Periprosthetic Joint Infections - a single-center prospective study.</title>
        <authorList>
            <person name="Achermann Y."/>
        </authorList>
    </citation>
    <scope>NUCLEOTIDE SEQUENCE</scope>
    <source>
        <strain evidence="1">PAVI-2017310195</strain>
    </source>
</reference>
<protein>
    <submittedName>
        <fullName evidence="1">Uncharacterized protein</fullName>
    </submittedName>
</protein>
<evidence type="ECO:0000313" key="2">
    <source>
        <dbReference type="Proteomes" id="UP001309299"/>
    </source>
</evidence>
<evidence type="ECO:0000313" key="1">
    <source>
        <dbReference type="EMBL" id="MEH1546781.1"/>
    </source>
</evidence>
<dbReference type="RefSeq" id="WP_016665690.1">
    <property type="nucleotide sequence ID" value="NZ_CABKSM010000001.1"/>
</dbReference>
<comment type="caution">
    <text evidence="1">The sequence shown here is derived from an EMBL/GenBank/DDBJ whole genome shotgun (WGS) entry which is preliminary data.</text>
</comment>
<name>A0AB35XID7_9ACTN</name>
<dbReference type="AlphaFoldDB" id="A0AB35XID7"/>
<sequence length="102" mass="11752">MLIVAGYPDPHYDPDAPESAVRAFFNKIVQGLCPTPWMMAHPHHRVSLYQAKKQGRYDEIFAEMGVARMTPLARRVFLDLLTDTDRLDQAIQRFPNVEPLKE</sequence>
<proteinExistence type="predicted"/>
<gene>
    <name evidence="1" type="ORF">V7F78_07135</name>
</gene>
<accession>A0AB35XID7</accession>
<organism evidence="1 2">
    <name type="scientific">Cutibacterium avidum</name>
    <dbReference type="NCBI Taxonomy" id="33010"/>
    <lineage>
        <taxon>Bacteria</taxon>
        <taxon>Bacillati</taxon>
        <taxon>Actinomycetota</taxon>
        <taxon>Actinomycetes</taxon>
        <taxon>Propionibacteriales</taxon>
        <taxon>Propionibacteriaceae</taxon>
        <taxon>Cutibacterium</taxon>
    </lineage>
</organism>